<dbReference type="EMBL" id="JAVIJP010000081">
    <property type="protein sequence ID" value="KAL3617888.1"/>
    <property type="molecule type" value="Genomic_DNA"/>
</dbReference>
<protein>
    <submittedName>
        <fullName evidence="1">Uncharacterized protein</fullName>
    </submittedName>
</protein>
<reference evidence="2" key="1">
    <citation type="journal article" date="2024" name="IScience">
        <title>Strigolactones Initiate the Formation of Haustorium-like Structures in Castilleja.</title>
        <authorList>
            <person name="Buerger M."/>
            <person name="Peterson D."/>
            <person name="Chory J."/>
        </authorList>
    </citation>
    <scope>NUCLEOTIDE SEQUENCE [LARGE SCALE GENOMIC DNA]</scope>
</reference>
<proteinExistence type="predicted"/>
<sequence length="60" mass="6519">MVAAAVQYGDVVVFDGGREVEESRIQGGVERQWRTQGVRQIVSGNSERLGRAIDVEDSVG</sequence>
<dbReference type="AlphaFoldDB" id="A0ABD3BKB7"/>
<name>A0ABD3BKB7_9LAMI</name>
<keyword evidence="2" id="KW-1185">Reference proteome</keyword>
<dbReference type="Proteomes" id="UP001632038">
    <property type="component" value="Unassembled WGS sequence"/>
</dbReference>
<comment type="caution">
    <text evidence="1">The sequence shown here is derived from an EMBL/GenBank/DDBJ whole genome shotgun (WGS) entry which is preliminary data.</text>
</comment>
<evidence type="ECO:0000313" key="2">
    <source>
        <dbReference type="Proteomes" id="UP001632038"/>
    </source>
</evidence>
<accession>A0ABD3BKB7</accession>
<organism evidence="1 2">
    <name type="scientific">Castilleja foliolosa</name>
    <dbReference type="NCBI Taxonomy" id="1961234"/>
    <lineage>
        <taxon>Eukaryota</taxon>
        <taxon>Viridiplantae</taxon>
        <taxon>Streptophyta</taxon>
        <taxon>Embryophyta</taxon>
        <taxon>Tracheophyta</taxon>
        <taxon>Spermatophyta</taxon>
        <taxon>Magnoliopsida</taxon>
        <taxon>eudicotyledons</taxon>
        <taxon>Gunneridae</taxon>
        <taxon>Pentapetalae</taxon>
        <taxon>asterids</taxon>
        <taxon>lamiids</taxon>
        <taxon>Lamiales</taxon>
        <taxon>Orobanchaceae</taxon>
        <taxon>Pedicularideae</taxon>
        <taxon>Castillejinae</taxon>
        <taxon>Castilleja</taxon>
    </lineage>
</organism>
<evidence type="ECO:0000313" key="1">
    <source>
        <dbReference type="EMBL" id="KAL3617888.1"/>
    </source>
</evidence>
<gene>
    <name evidence="1" type="ORF">CASFOL_038209</name>
</gene>